<feature type="transmembrane region" description="Helical" evidence="6">
    <location>
        <begin position="418"/>
        <end position="436"/>
    </location>
</feature>
<keyword evidence="3 6" id="KW-0812">Transmembrane</keyword>
<feature type="transmembrane region" description="Helical" evidence="6">
    <location>
        <begin position="27"/>
        <end position="46"/>
    </location>
</feature>
<keyword evidence="5 6" id="KW-0472">Membrane</keyword>
<comment type="subcellular location">
    <subcellularLocation>
        <location evidence="1">Membrane</location>
        <topology evidence="1">Multi-pass membrane protein</topology>
    </subcellularLocation>
</comment>
<evidence type="ECO:0000256" key="6">
    <source>
        <dbReference type="SAM" id="Phobius"/>
    </source>
</evidence>
<feature type="transmembrane region" description="Helical" evidence="6">
    <location>
        <begin position="286"/>
        <end position="304"/>
    </location>
</feature>
<organism evidence="7 8">
    <name type="scientific">Vibrio japonicus</name>
    <dbReference type="NCBI Taxonomy" id="1824638"/>
    <lineage>
        <taxon>Bacteria</taxon>
        <taxon>Pseudomonadati</taxon>
        <taxon>Pseudomonadota</taxon>
        <taxon>Gammaproteobacteria</taxon>
        <taxon>Vibrionales</taxon>
        <taxon>Vibrionaceae</taxon>
        <taxon>Vibrio</taxon>
    </lineage>
</organism>
<dbReference type="Gene3D" id="1.10.357.140">
    <property type="entry name" value="UbiA prenyltransferase"/>
    <property type="match status" value="1"/>
</dbReference>
<feature type="transmembrane region" description="Helical" evidence="6">
    <location>
        <begin position="456"/>
        <end position="473"/>
    </location>
</feature>
<evidence type="ECO:0000256" key="3">
    <source>
        <dbReference type="ARBA" id="ARBA00022692"/>
    </source>
</evidence>
<keyword evidence="2" id="KW-1003">Cell membrane</keyword>
<dbReference type="InterPro" id="IPR000537">
    <property type="entry name" value="UbiA_prenyltransferase"/>
</dbReference>
<accession>A0ABY5LM66</accession>
<evidence type="ECO:0000256" key="4">
    <source>
        <dbReference type="ARBA" id="ARBA00022989"/>
    </source>
</evidence>
<dbReference type="RefSeq" id="WP_257085907.1">
    <property type="nucleotide sequence ID" value="NZ_CP102097.1"/>
</dbReference>
<dbReference type="InterPro" id="IPR044878">
    <property type="entry name" value="UbiA_sf"/>
</dbReference>
<evidence type="ECO:0000313" key="8">
    <source>
        <dbReference type="Proteomes" id="UP001058602"/>
    </source>
</evidence>
<name>A0ABY5LM66_9VIBR</name>
<proteinExistence type="predicted"/>
<dbReference type="InterPro" id="IPR036412">
    <property type="entry name" value="HAD-like_sf"/>
</dbReference>
<dbReference type="PANTHER" id="PTHR11048:SF5">
    <property type="entry name" value="DECAPRENYL-PHOSPHATE PHOSPHORIBOSYLTRANSFERASE"/>
    <property type="match status" value="1"/>
</dbReference>
<feature type="transmembrane region" description="Helical" evidence="6">
    <location>
        <begin position="218"/>
        <end position="238"/>
    </location>
</feature>
<reference evidence="7" key="1">
    <citation type="submission" date="2022-07" db="EMBL/GenBank/DDBJ databases">
        <title>Complete genome of Vibrio japonicus strain JCM 31412T and phylogenomic assessment of the Nereis clade of the genus Vibrio.</title>
        <authorList>
            <person name="Shlafstein M.D."/>
            <person name="Emsley S.A."/>
            <person name="Ushijima B."/>
            <person name="Videau P."/>
            <person name="Saw J.H."/>
        </authorList>
    </citation>
    <scope>NUCLEOTIDE SEQUENCE</scope>
    <source>
        <strain evidence="7">JCM 31412</strain>
    </source>
</reference>
<keyword evidence="8" id="KW-1185">Reference proteome</keyword>
<gene>
    <name evidence="7" type="ORF">NP165_18350</name>
</gene>
<keyword evidence="4 6" id="KW-1133">Transmembrane helix</keyword>
<dbReference type="Proteomes" id="UP001058602">
    <property type="component" value="Chromosome 2"/>
</dbReference>
<protein>
    <submittedName>
        <fullName evidence="7">UbiA family prenyltransferase</fullName>
    </submittedName>
</protein>
<feature type="transmembrane region" description="Helical" evidence="6">
    <location>
        <begin position="196"/>
        <end position="212"/>
    </location>
</feature>
<feature type="transmembrane region" description="Helical" evidence="6">
    <location>
        <begin position="258"/>
        <end position="280"/>
    </location>
</feature>
<sequence>MEDNEFYPLFVDLDGTYTKTDLLFESFIAAFKQNPLILFYSFFWLFKGKSYIKYQLSKHADIDVINLPLNTEFFSFLQTEKSKGRRIYLATASNERYAQEVVNHHKVFDDYISSNQSVNLKGKDKLKKIKEISPRFLYAGNDAVDFDIFAHAEESVLVNPSYNAQKKATKFKVDKTFDVSPTSIKVWFKQLRVHQWLKNLLIFVPLMVSGGFTDINNITTAVYAFFAFSFLASATYILNDLLDLESDRAHSQKKFRPLAAGTISIKNGVLAGFILLLFSFAVSVSLGSQFSIVLLAYLSLTVFYSIKLKQHVAMDVVALALLFTIRILAGAAAIGVVVSFWLLAFSIFIFLSLALVKRCSEIQSMESEGKQRAKGRDYTINDYAILNSFGASSALLSVLMFCFYINNNVLTNQYQHPNILWLIVPALCYWLMRMWIKTHRGEMHHDPIVFSMKDKGSLATIGFCGLVAIAAQLL</sequence>
<dbReference type="Gene3D" id="3.40.50.1000">
    <property type="entry name" value="HAD superfamily/HAD-like"/>
    <property type="match status" value="1"/>
</dbReference>
<dbReference type="InterPro" id="IPR023214">
    <property type="entry name" value="HAD_sf"/>
</dbReference>
<feature type="transmembrane region" description="Helical" evidence="6">
    <location>
        <begin position="380"/>
        <end position="406"/>
    </location>
</feature>
<dbReference type="CDD" id="cd13963">
    <property type="entry name" value="PT_UbiA_2"/>
    <property type="match status" value="1"/>
</dbReference>
<dbReference type="InterPro" id="IPR039653">
    <property type="entry name" value="Prenyltransferase"/>
</dbReference>
<dbReference type="SUPFAM" id="SSF56784">
    <property type="entry name" value="HAD-like"/>
    <property type="match status" value="1"/>
</dbReference>
<dbReference type="Pfam" id="PF01040">
    <property type="entry name" value="UbiA"/>
    <property type="match status" value="1"/>
</dbReference>
<dbReference type="PANTHER" id="PTHR11048">
    <property type="entry name" value="PRENYLTRANSFERASES"/>
    <property type="match status" value="1"/>
</dbReference>
<evidence type="ECO:0000256" key="2">
    <source>
        <dbReference type="ARBA" id="ARBA00022475"/>
    </source>
</evidence>
<evidence type="ECO:0000313" key="7">
    <source>
        <dbReference type="EMBL" id="UUM32245.1"/>
    </source>
</evidence>
<evidence type="ECO:0000256" key="5">
    <source>
        <dbReference type="ARBA" id="ARBA00023136"/>
    </source>
</evidence>
<dbReference type="NCBIfam" id="NF006088">
    <property type="entry name" value="PRK08238.1"/>
    <property type="match status" value="1"/>
</dbReference>
<dbReference type="EMBL" id="CP102097">
    <property type="protein sequence ID" value="UUM32245.1"/>
    <property type="molecule type" value="Genomic_DNA"/>
</dbReference>
<evidence type="ECO:0000256" key="1">
    <source>
        <dbReference type="ARBA" id="ARBA00004141"/>
    </source>
</evidence>